<reference evidence="2" key="1">
    <citation type="submission" date="2020-11" db="EMBL/GenBank/DDBJ databases">
        <title>Sequencing the genomes of 1000 actinobacteria strains.</title>
        <authorList>
            <person name="Klenk H.-P."/>
        </authorList>
    </citation>
    <scope>NUCLEOTIDE SEQUENCE</scope>
    <source>
        <strain evidence="2">DSM 43175</strain>
    </source>
</reference>
<name>A0A931GJI1_9ACTN</name>
<sequence>MASIHPRHRLSSQAVRVGMVSVLSLAVAACSSDTTPAAPSGAAVTSPAPAPSPEPDDDADVYCVATPEGGMPEEEPEQGYRIVDDDRCDEDDLGEDSTPPAYRPGSSRISYFWYYDPTRRSNGHASGGTLHAPEGGTVTTRSGKTASSGKVARSGFGGSAGGGG</sequence>
<feature type="region of interest" description="Disordered" evidence="1">
    <location>
        <begin position="120"/>
        <end position="164"/>
    </location>
</feature>
<keyword evidence="3" id="KW-1185">Reference proteome</keyword>
<evidence type="ECO:0000313" key="2">
    <source>
        <dbReference type="EMBL" id="MBG6089207.1"/>
    </source>
</evidence>
<proteinExistence type="predicted"/>
<dbReference type="Proteomes" id="UP000614047">
    <property type="component" value="Unassembled WGS sequence"/>
</dbReference>
<feature type="compositionally biased region" description="Gly residues" evidence="1">
    <location>
        <begin position="155"/>
        <end position="164"/>
    </location>
</feature>
<dbReference type="EMBL" id="JADOUA010000001">
    <property type="protein sequence ID" value="MBG6089207.1"/>
    <property type="molecule type" value="Genomic_DNA"/>
</dbReference>
<dbReference type="RefSeq" id="WP_197011841.1">
    <property type="nucleotide sequence ID" value="NZ_BAABES010000004.1"/>
</dbReference>
<feature type="compositionally biased region" description="Acidic residues" evidence="1">
    <location>
        <begin position="86"/>
        <end position="95"/>
    </location>
</feature>
<feature type="compositionally biased region" description="Polar residues" evidence="1">
    <location>
        <begin position="137"/>
        <end position="148"/>
    </location>
</feature>
<feature type="region of interest" description="Disordered" evidence="1">
    <location>
        <begin position="32"/>
        <end position="104"/>
    </location>
</feature>
<gene>
    <name evidence="2" type="ORF">IW256_003320</name>
</gene>
<accession>A0A931GJI1</accession>
<evidence type="ECO:0000313" key="3">
    <source>
        <dbReference type="Proteomes" id="UP000614047"/>
    </source>
</evidence>
<dbReference type="AlphaFoldDB" id="A0A931GJI1"/>
<evidence type="ECO:0000256" key="1">
    <source>
        <dbReference type="SAM" id="MobiDB-lite"/>
    </source>
</evidence>
<dbReference type="PROSITE" id="PS51257">
    <property type="entry name" value="PROKAR_LIPOPROTEIN"/>
    <property type="match status" value="1"/>
</dbReference>
<comment type="caution">
    <text evidence="2">The sequence shown here is derived from an EMBL/GenBank/DDBJ whole genome shotgun (WGS) entry which is preliminary data.</text>
</comment>
<protein>
    <submittedName>
        <fullName evidence="2">Uncharacterized protein</fullName>
    </submittedName>
</protein>
<feature type="compositionally biased region" description="Low complexity" evidence="1">
    <location>
        <begin position="32"/>
        <end position="47"/>
    </location>
</feature>
<organism evidence="2 3">
    <name type="scientific">Actinomadura viridis</name>
    <dbReference type="NCBI Taxonomy" id="58110"/>
    <lineage>
        <taxon>Bacteria</taxon>
        <taxon>Bacillati</taxon>
        <taxon>Actinomycetota</taxon>
        <taxon>Actinomycetes</taxon>
        <taxon>Streptosporangiales</taxon>
        <taxon>Thermomonosporaceae</taxon>
        <taxon>Actinomadura</taxon>
    </lineage>
</organism>